<dbReference type="PROSITE" id="PS00028">
    <property type="entry name" value="ZINC_FINGER_C2H2_1"/>
    <property type="match status" value="1"/>
</dbReference>
<keyword evidence="1" id="KW-0863">Zinc-finger</keyword>
<keyword evidence="1" id="KW-0479">Metal-binding</keyword>
<feature type="domain" description="C2H2-type" evidence="3">
    <location>
        <begin position="50"/>
        <end position="80"/>
    </location>
</feature>
<dbReference type="PROSITE" id="PS50157">
    <property type="entry name" value="ZINC_FINGER_C2H2_2"/>
    <property type="match status" value="2"/>
</dbReference>
<evidence type="ECO:0000256" key="2">
    <source>
        <dbReference type="SAM" id="MobiDB-lite"/>
    </source>
</evidence>
<accession>A0AAD4B930</accession>
<comment type="caution">
    <text evidence="4">The sequence shown here is derived from an EMBL/GenBank/DDBJ whole genome shotgun (WGS) entry which is preliminary data.</text>
</comment>
<dbReference type="AlphaFoldDB" id="A0AAD4B930"/>
<dbReference type="InterPro" id="IPR013087">
    <property type="entry name" value="Znf_C2H2_type"/>
</dbReference>
<evidence type="ECO:0000256" key="1">
    <source>
        <dbReference type="PROSITE-ProRule" id="PRU00042"/>
    </source>
</evidence>
<evidence type="ECO:0000313" key="4">
    <source>
        <dbReference type="EMBL" id="KAF8414434.1"/>
    </source>
</evidence>
<evidence type="ECO:0000313" key="5">
    <source>
        <dbReference type="Proteomes" id="UP001194468"/>
    </source>
</evidence>
<dbReference type="EMBL" id="WHUW01000530">
    <property type="protein sequence ID" value="KAF8414434.1"/>
    <property type="molecule type" value="Genomic_DNA"/>
</dbReference>
<gene>
    <name evidence="4" type="ORF">L210DRAFT_3513897</name>
</gene>
<feature type="region of interest" description="Disordered" evidence="2">
    <location>
        <begin position="655"/>
        <end position="675"/>
    </location>
</feature>
<evidence type="ECO:0000259" key="3">
    <source>
        <dbReference type="PROSITE" id="PS50157"/>
    </source>
</evidence>
<organism evidence="4 5">
    <name type="scientific">Boletus edulis BED1</name>
    <dbReference type="NCBI Taxonomy" id="1328754"/>
    <lineage>
        <taxon>Eukaryota</taxon>
        <taxon>Fungi</taxon>
        <taxon>Dikarya</taxon>
        <taxon>Basidiomycota</taxon>
        <taxon>Agaricomycotina</taxon>
        <taxon>Agaricomycetes</taxon>
        <taxon>Agaricomycetidae</taxon>
        <taxon>Boletales</taxon>
        <taxon>Boletineae</taxon>
        <taxon>Boletaceae</taxon>
        <taxon>Boletoideae</taxon>
        <taxon>Boletus</taxon>
    </lineage>
</organism>
<protein>
    <recommendedName>
        <fullName evidence="3">C2H2-type domain-containing protein</fullName>
    </recommendedName>
</protein>
<proteinExistence type="predicted"/>
<name>A0AAD4B930_BOLED</name>
<dbReference type="SMART" id="SM00355">
    <property type="entry name" value="ZnF_C2H2"/>
    <property type="match status" value="2"/>
</dbReference>
<dbReference type="Gene3D" id="3.30.160.60">
    <property type="entry name" value="Classic Zinc Finger"/>
    <property type="match status" value="1"/>
</dbReference>
<sequence length="762" mass="83090">MPKSHPCESCCESFPNKTSLRRHRFNRRTTPSPFEKGGKVHQVVHKHGRLECPFGLCSKNYINRGDFQTHLRKVHAAEVKVSEDTPGPGTDETFRGGAGALEFPVLFSSAMEGAEATERIEAIRGQGVGGVLRVARDVVRSEGLGEASTASRAVHGVAQTDQMMPGGWCLPWFVRKGDQTVETAELPEHEGGQAAIGSLRWCVAKVKALQHMLARSSPQKANGPVPFVSRSAYAHMATHLERIGQPLKEARRSRNASYRAFGLPFRMRDAHDFYAPHIWGGCFLSTVGSTKSPPSFIHTWKKAPRVSTGRSTVTTRALISATTWEWTDLPRNNFSRVMRTLAAAAIAESSAISSYRPEIILCHERGGAASLRLRVQGAVASLLKAKDPGQTSEMSLKDLFGSASQGSKGGQIHSGGVVLHVDGDGCGSSLGDQRRAVQKVVRCQQQRGNNDVMVVIGAEQFSSIVDMLVARFSAATSPSRSGDAGNVSVISRSPMRRLPTLQFDPYQLNLTASSIWCASPVVHGGMDNDDERPKRADAIDKATIQSVFHDCDNTLPIDLFKKSLRGVKSALGNLAIIASCISLDRIPANVVHSGDEAVPIQRDSGLETETRQLSLEYGSSSPGQNLYSTFAPIGSWRGGRKGTSDVSRVPWTADPPSSTLGVQLGQADAPEEGEEERVKAVEWRFKWRIMRVIFTRGDELMRTFKSCRSVTRPEGLVDLEQAKKACVVKWLQRGNVSSGRTPQRSLILEDDGPARDMVLHRV</sequence>
<dbReference type="Proteomes" id="UP001194468">
    <property type="component" value="Unassembled WGS sequence"/>
</dbReference>
<keyword evidence="1" id="KW-0862">Zinc</keyword>
<feature type="domain" description="C2H2-type" evidence="3">
    <location>
        <begin position="5"/>
        <end position="33"/>
    </location>
</feature>
<keyword evidence="5" id="KW-1185">Reference proteome</keyword>
<dbReference type="GO" id="GO:0008270">
    <property type="term" value="F:zinc ion binding"/>
    <property type="evidence" value="ECO:0007669"/>
    <property type="project" value="UniProtKB-KW"/>
</dbReference>
<reference evidence="4" key="2">
    <citation type="journal article" date="2020" name="Nat. Commun.">
        <title>Large-scale genome sequencing of mycorrhizal fungi provides insights into the early evolution of symbiotic traits.</title>
        <authorList>
            <person name="Miyauchi S."/>
            <person name="Kiss E."/>
            <person name="Kuo A."/>
            <person name="Drula E."/>
            <person name="Kohler A."/>
            <person name="Sanchez-Garcia M."/>
            <person name="Morin E."/>
            <person name="Andreopoulos B."/>
            <person name="Barry K.W."/>
            <person name="Bonito G."/>
            <person name="Buee M."/>
            <person name="Carver A."/>
            <person name="Chen C."/>
            <person name="Cichocki N."/>
            <person name="Clum A."/>
            <person name="Culley D."/>
            <person name="Crous P.W."/>
            <person name="Fauchery L."/>
            <person name="Girlanda M."/>
            <person name="Hayes R.D."/>
            <person name="Keri Z."/>
            <person name="LaButti K."/>
            <person name="Lipzen A."/>
            <person name="Lombard V."/>
            <person name="Magnuson J."/>
            <person name="Maillard F."/>
            <person name="Murat C."/>
            <person name="Nolan M."/>
            <person name="Ohm R.A."/>
            <person name="Pangilinan J."/>
            <person name="Pereira M.F."/>
            <person name="Perotto S."/>
            <person name="Peter M."/>
            <person name="Pfister S."/>
            <person name="Riley R."/>
            <person name="Sitrit Y."/>
            <person name="Stielow J.B."/>
            <person name="Szollosi G."/>
            <person name="Zifcakova L."/>
            <person name="Stursova M."/>
            <person name="Spatafora J.W."/>
            <person name="Tedersoo L."/>
            <person name="Vaario L.M."/>
            <person name="Yamada A."/>
            <person name="Yan M."/>
            <person name="Wang P."/>
            <person name="Xu J."/>
            <person name="Bruns T."/>
            <person name="Baldrian P."/>
            <person name="Vilgalys R."/>
            <person name="Dunand C."/>
            <person name="Henrissat B."/>
            <person name="Grigoriev I.V."/>
            <person name="Hibbett D."/>
            <person name="Nagy L.G."/>
            <person name="Martin F.M."/>
        </authorList>
    </citation>
    <scope>NUCLEOTIDE SEQUENCE</scope>
    <source>
        <strain evidence="4">BED1</strain>
    </source>
</reference>
<reference evidence="4" key="1">
    <citation type="submission" date="2019-10" db="EMBL/GenBank/DDBJ databases">
        <authorList>
            <consortium name="DOE Joint Genome Institute"/>
            <person name="Kuo A."/>
            <person name="Miyauchi S."/>
            <person name="Kiss E."/>
            <person name="Drula E."/>
            <person name="Kohler A."/>
            <person name="Sanchez-Garcia M."/>
            <person name="Andreopoulos B."/>
            <person name="Barry K.W."/>
            <person name="Bonito G."/>
            <person name="Buee M."/>
            <person name="Carver A."/>
            <person name="Chen C."/>
            <person name="Cichocki N."/>
            <person name="Clum A."/>
            <person name="Culley D."/>
            <person name="Crous P.W."/>
            <person name="Fauchery L."/>
            <person name="Girlanda M."/>
            <person name="Hayes R."/>
            <person name="Keri Z."/>
            <person name="LaButti K."/>
            <person name="Lipzen A."/>
            <person name="Lombard V."/>
            <person name="Magnuson J."/>
            <person name="Maillard F."/>
            <person name="Morin E."/>
            <person name="Murat C."/>
            <person name="Nolan M."/>
            <person name="Ohm R."/>
            <person name="Pangilinan J."/>
            <person name="Pereira M."/>
            <person name="Perotto S."/>
            <person name="Peter M."/>
            <person name="Riley R."/>
            <person name="Sitrit Y."/>
            <person name="Stielow B."/>
            <person name="Szollosi G."/>
            <person name="Zifcakova L."/>
            <person name="Stursova M."/>
            <person name="Spatafora J.W."/>
            <person name="Tedersoo L."/>
            <person name="Vaario L.-M."/>
            <person name="Yamada A."/>
            <person name="Yan M."/>
            <person name="Wang P."/>
            <person name="Xu J."/>
            <person name="Bruns T."/>
            <person name="Baldrian P."/>
            <person name="Vilgalys R."/>
            <person name="Henrissat B."/>
            <person name="Grigoriev I.V."/>
            <person name="Hibbett D."/>
            <person name="Nagy L.G."/>
            <person name="Martin F.M."/>
        </authorList>
    </citation>
    <scope>NUCLEOTIDE SEQUENCE</scope>
    <source>
        <strain evidence="4">BED1</strain>
    </source>
</reference>